<evidence type="ECO:0000256" key="7">
    <source>
        <dbReference type="ARBA" id="ARBA00022679"/>
    </source>
</evidence>
<evidence type="ECO:0000256" key="6">
    <source>
        <dbReference type="ARBA" id="ARBA00022490"/>
    </source>
</evidence>
<protein>
    <recommendedName>
        <fullName evidence="5">N-alpha-acetyltransferase 40</fullName>
        <ecNumber evidence="4">2.3.1.257</ecNumber>
    </recommendedName>
</protein>
<reference evidence="14 15" key="1">
    <citation type="submission" date="2019-07" db="EMBL/GenBank/DDBJ databases">
        <title>Finished genome of Venturia effusa.</title>
        <authorList>
            <person name="Young C.A."/>
            <person name="Cox M.P."/>
            <person name="Ganley A.R.D."/>
            <person name="David W.J."/>
        </authorList>
    </citation>
    <scope>NUCLEOTIDE SEQUENCE [LARGE SCALE GENOMIC DNA]</scope>
    <source>
        <strain evidence="15">albino</strain>
    </source>
</reference>
<evidence type="ECO:0000313" key="15">
    <source>
        <dbReference type="Proteomes" id="UP000316270"/>
    </source>
</evidence>
<gene>
    <name evidence="14" type="ORF">FKW77_009576</name>
</gene>
<dbReference type="EC" id="2.3.1.257" evidence="4"/>
<sequence length="278" mass="31682">MSPTTLVEVKRHSPTVGNQQRQKASSDQKLPTTTTISSRISRSQAARNLLHANALSSTRFMQQYIPAPSQTFTTQDGSSTYTYTFKRTQDLTPEEKEACFQIIKETSRRDYEANAEEGWDDKRKREEMGEEGMKFVLVREAPRTPQEGEKMSDMPSQPLFAPPLKATTDTDDTILGFTSFTLELDPDTRIPQLYIYEIHLLPPLRRQGIGRHLMSLNETIARNLGLEKCILTVFTCNVRAEALYRALGYTEDEDSPKERVLRSGKVVRPKYLILSKEV</sequence>
<comment type="catalytic activity">
    <reaction evidence="10">
        <text>N-terminal L-seryl-[histone H2A] + acetyl-CoA = N-terminal N(alpha)-acetyl-L-seryl-[histone H2A] + CoA + H(+)</text>
        <dbReference type="Rhea" id="RHEA:50600"/>
        <dbReference type="Rhea" id="RHEA-COMP:12742"/>
        <dbReference type="Rhea" id="RHEA-COMP:12744"/>
        <dbReference type="ChEBI" id="CHEBI:15378"/>
        <dbReference type="ChEBI" id="CHEBI:57287"/>
        <dbReference type="ChEBI" id="CHEBI:57288"/>
        <dbReference type="ChEBI" id="CHEBI:64738"/>
        <dbReference type="ChEBI" id="CHEBI:83690"/>
        <dbReference type="EC" id="2.3.1.257"/>
    </reaction>
</comment>
<evidence type="ECO:0000256" key="3">
    <source>
        <dbReference type="ARBA" id="ARBA00008870"/>
    </source>
</evidence>
<accession>A0A517L047</accession>
<feature type="compositionally biased region" description="Polar residues" evidence="12">
    <location>
        <begin position="15"/>
        <end position="31"/>
    </location>
</feature>
<evidence type="ECO:0000256" key="10">
    <source>
        <dbReference type="ARBA" id="ARBA00047821"/>
    </source>
</evidence>
<dbReference type="Proteomes" id="UP000316270">
    <property type="component" value="Chromosome 2"/>
</dbReference>
<comment type="subcellular location">
    <subcellularLocation>
        <location evidence="2">Cytoplasm</location>
    </subcellularLocation>
    <subcellularLocation>
        <location evidence="1">Nucleus</location>
    </subcellularLocation>
</comment>
<proteinExistence type="inferred from homology"/>
<dbReference type="EMBL" id="CP042186">
    <property type="protein sequence ID" value="QDS69018.1"/>
    <property type="molecule type" value="Genomic_DNA"/>
</dbReference>
<organism evidence="14 15">
    <name type="scientific">Venturia effusa</name>
    <dbReference type="NCBI Taxonomy" id="50376"/>
    <lineage>
        <taxon>Eukaryota</taxon>
        <taxon>Fungi</taxon>
        <taxon>Dikarya</taxon>
        <taxon>Ascomycota</taxon>
        <taxon>Pezizomycotina</taxon>
        <taxon>Dothideomycetes</taxon>
        <taxon>Pleosporomycetidae</taxon>
        <taxon>Venturiales</taxon>
        <taxon>Venturiaceae</taxon>
        <taxon>Venturia</taxon>
    </lineage>
</organism>
<dbReference type="AlphaFoldDB" id="A0A517L047"/>
<dbReference type="GO" id="GO:1990189">
    <property type="term" value="F:protein N-terminal-serine acetyltransferase activity"/>
    <property type="evidence" value="ECO:0007669"/>
    <property type="project" value="UniProtKB-EC"/>
</dbReference>
<dbReference type="OrthoDB" id="424551at2759"/>
<evidence type="ECO:0000256" key="12">
    <source>
        <dbReference type="SAM" id="MobiDB-lite"/>
    </source>
</evidence>
<dbReference type="STRING" id="50376.A0A517L047"/>
<evidence type="ECO:0000256" key="5">
    <source>
        <dbReference type="ARBA" id="ARBA00015043"/>
    </source>
</evidence>
<evidence type="ECO:0000256" key="9">
    <source>
        <dbReference type="ARBA" id="ARBA00023315"/>
    </source>
</evidence>
<dbReference type="GO" id="GO:0005634">
    <property type="term" value="C:nucleus"/>
    <property type="evidence" value="ECO:0007669"/>
    <property type="project" value="UniProtKB-SubCell"/>
</dbReference>
<name>A0A517L047_9PEZI</name>
<dbReference type="PANTHER" id="PTHR20531">
    <property type="entry name" value="N-ALPHA-ACETYLTRANSFERASE 40"/>
    <property type="match status" value="1"/>
</dbReference>
<evidence type="ECO:0000256" key="11">
    <source>
        <dbReference type="ARBA" id="ARBA00049524"/>
    </source>
</evidence>
<feature type="region of interest" description="Disordered" evidence="12">
    <location>
        <begin position="1"/>
        <end position="38"/>
    </location>
</feature>
<evidence type="ECO:0000256" key="8">
    <source>
        <dbReference type="ARBA" id="ARBA00023242"/>
    </source>
</evidence>
<dbReference type="PANTHER" id="PTHR20531:SF1">
    <property type="entry name" value="N-ALPHA-ACETYLTRANSFERASE 40"/>
    <property type="match status" value="1"/>
</dbReference>
<evidence type="ECO:0000259" key="13">
    <source>
        <dbReference type="PROSITE" id="PS51186"/>
    </source>
</evidence>
<dbReference type="PROSITE" id="PS51186">
    <property type="entry name" value="GNAT"/>
    <property type="match status" value="1"/>
</dbReference>
<dbReference type="GO" id="GO:0043998">
    <property type="term" value="F:histone H2A acetyltransferase activity"/>
    <property type="evidence" value="ECO:0007669"/>
    <property type="project" value="InterPro"/>
</dbReference>
<keyword evidence="8" id="KW-0539">Nucleus</keyword>
<keyword evidence="15" id="KW-1185">Reference proteome</keyword>
<dbReference type="SUPFAM" id="SSF55729">
    <property type="entry name" value="Acyl-CoA N-acyltransferases (Nat)"/>
    <property type="match status" value="1"/>
</dbReference>
<keyword evidence="7" id="KW-0808">Transferase</keyword>
<comment type="similarity">
    <text evidence="3">Belongs to the acetyltransferase family. NAA40 subfamily.</text>
</comment>
<evidence type="ECO:0000313" key="14">
    <source>
        <dbReference type="EMBL" id="QDS69018.1"/>
    </source>
</evidence>
<dbReference type="GO" id="GO:0005737">
    <property type="term" value="C:cytoplasm"/>
    <property type="evidence" value="ECO:0007669"/>
    <property type="project" value="UniProtKB-SubCell"/>
</dbReference>
<dbReference type="InterPro" id="IPR000182">
    <property type="entry name" value="GNAT_dom"/>
</dbReference>
<evidence type="ECO:0000256" key="4">
    <source>
        <dbReference type="ARBA" id="ARBA00012950"/>
    </source>
</evidence>
<keyword evidence="9" id="KW-0012">Acyltransferase</keyword>
<comment type="catalytic activity">
    <reaction evidence="11">
        <text>N-terminal L-seryl-[histone H4] + acetyl-CoA = N-terminal N(alpha)-acetyl-L-seryl-[histone H4] + CoA + H(+)</text>
        <dbReference type="Rhea" id="RHEA:50596"/>
        <dbReference type="Rhea" id="RHEA-COMP:12740"/>
        <dbReference type="Rhea" id="RHEA-COMP:12743"/>
        <dbReference type="ChEBI" id="CHEBI:15378"/>
        <dbReference type="ChEBI" id="CHEBI:57287"/>
        <dbReference type="ChEBI" id="CHEBI:57288"/>
        <dbReference type="ChEBI" id="CHEBI:64738"/>
        <dbReference type="ChEBI" id="CHEBI:83690"/>
        <dbReference type="EC" id="2.3.1.257"/>
    </reaction>
</comment>
<dbReference type="Pfam" id="PF00583">
    <property type="entry name" value="Acetyltransf_1"/>
    <property type="match status" value="1"/>
</dbReference>
<keyword evidence="6" id="KW-0963">Cytoplasm</keyword>
<dbReference type="Gene3D" id="3.40.630.30">
    <property type="match status" value="1"/>
</dbReference>
<dbReference type="CDD" id="cd04301">
    <property type="entry name" value="NAT_SF"/>
    <property type="match status" value="1"/>
</dbReference>
<evidence type="ECO:0000256" key="2">
    <source>
        <dbReference type="ARBA" id="ARBA00004496"/>
    </source>
</evidence>
<feature type="domain" description="N-acetyltransferase" evidence="13">
    <location>
        <begin position="86"/>
        <end position="273"/>
    </location>
</feature>
<dbReference type="InterPro" id="IPR016181">
    <property type="entry name" value="Acyl_CoA_acyltransferase"/>
</dbReference>
<dbReference type="GO" id="GO:0010485">
    <property type="term" value="F:histone H4 acetyltransferase activity"/>
    <property type="evidence" value="ECO:0007669"/>
    <property type="project" value="InterPro"/>
</dbReference>
<dbReference type="InterPro" id="IPR039949">
    <property type="entry name" value="NAA40"/>
</dbReference>
<evidence type="ECO:0000256" key="1">
    <source>
        <dbReference type="ARBA" id="ARBA00004123"/>
    </source>
</evidence>